<evidence type="ECO:0000313" key="2">
    <source>
        <dbReference type="EMBL" id="CUH70590.1"/>
    </source>
</evidence>
<proteinExistence type="predicted"/>
<evidence type="ECO:0000313" key="1">
    <source>
        <dbReference type="EMBL" id="CUH65603.1"/>
    </source>
</evidence>
<name>A0A0P1G0C0_9RHOB</name>
<dbReference type="EMBL" id="CYSB01000025">
    <property type="protein sequence ID" value="CUH65603.1"/>
    <property type="molecule type" value="Genomic_DNA"/>
</dbReference>
<evidence type="ECO:0000313" key="4">
    <source>
        <dbReference type="Proteomes" id="UP000051887"/>
    </source>
</evidence>
<dbReference type="AlphaFoldDB" id="A0A0P1G0C0"/>
<dbReference type="Proteomes" id="UP000051887">
    <property type="component" value="Unassembled WGS sequence"/>
</dbReference>
<organism evidence="2 4">
    <name type="scientific">Thalassovita autumnalis</name>
    <dbReference type="NCBI Taxonomy" id="2072972"/>
    <lineage>
        <taxon>Bacteria</taxon>
        <taxon>Pseudomonadati</taxon>
        <taxon>Pseudomonadota</taxon>
        <taxon>Alphaproteobacteria</taxon>
        <taxon>Rhodobacterales</taxon>
        <taxon>Roseobacteraceae</taxon>
        <taxon>Thalassovita</taxon>
    </lineage>
</organism>
<sequence length="139" mass="16546">MSVTYTVLPQYQLHYARYFGHHHTVHTSQLLADYRRDPLIRRGLRSVLDFSRIQSAELDLDLRRRQMEDLYGMFYQPGTTWCVTYYCPTEISRGLTSMQQKMWESWPDVDFLVSDNIRDIAQKVDVHEDVIRSLVTQKV</sequence>
<evidence type="ECO:0000313" key="3">
    <source>
        <dbReference type="Proteomes" id="UP000051086"/>
    </source>
</evidence>
<keyword evidence="3" id="KW-1185">Reference proteome</keyword>
<reference evidence="1 3" key="2">
    <citation type="submission" date="2015-09" db="EMBL/GenBank/DDBJ databases">
        <authorList>
            <person name="Rodrigo-Torres L."/>
            <person name="Arahal D.R."/>
        </authorList>
    </citation>
    <scope>NUCLEOTIDE SEQUENCE [LARGE SCALE GENOMIC DNA]</scope>
    <source>
        <strain evidence="1 3">CECT 5118</strain>
    </source>
</reference>
<protein>
    <submittedName>
        <fullName evidence="2">Uncharacterized protein</fullName>
    </submittedName>
</protein>
<gene>
    <name evidence="1" type="ORF">TL5118_01386</name>
    <name evidence="2" type="ORF">TL5120_00367</name>
</gene>
<dbReference type="RefSeq" id="WP_058241927.1">
    <property type="nucleotide sequence ID" value="NZ_CYSB01000025.1"/>
</dbReference>
<dbReference type="EMBL" id="CYSC01000007">
    <property type="protein sequence ID" value="CUH70590.1"/>
    <property type="molecule type" value="Genomic_DNA"/>
</dbReference>
<accession>A0A0P1G0C0</accession>
<dbReference type="OrthoDB" id="7877306at2"/>
<dbReference type="Proteomes" id="UP000051086">
    <property type="component" value="Unassembled WGS sequence"/>
</dbReference>
<reference evidence="2 4" key="1">
    <citation type="submission" date="2015-09" db="EMBL/GenBank/DDBJ databases">
        <authorList>
            <consortium name="Swine Surveillance"/>
        </authorList>
    </citation>
    <scope>NUCLEOTIDE SEQUENCE [LARGE SCALE GENOMIC DNA]</scope>
    <source>
        <strain evidence="2 4">5120</strain>
    </source>
</reference>